<evidence type="ECO:0000256" key="1">
    <source>
        <dbReference type="ARBA" id="ARBA00023002"/>
    </source>
</evidence>
<dbReference type="Gene3D" id="2.30.110.10">
    <property type="entry name" value="Electron Transport, Fmn-binding Protein, Chain A"/>
    <property type="match status" value="1"/>
</dbReference>
<dbReference type="InterPro" id="IPR052019">
    <property type="entry name" value="F420H2_bilvrd_red/Heme_oxyg"/>
</dbReference>
<dbReference type="Proteomes" id="UP001501251">
    <property type="component" value="Unassembled WGS sequence"/>
</dbReference>
<organism evidence="3 4">
    <name type="scientific">Streptosporangium oxazolinicum</name>
    <dbReference type="NCBI Taxonomy" id="909287"/>
    <lineage>
        <taxon>Bacteria</taxon>
        <taxon>Bacillati</taxon>
        <taxon>Actinomycetota</taxon>
        <taxon>Actinomycetes</taxon>
        <taxon>Streptosporangiales</taxon>
        <taxon>Streptosporangiaceae</taxon>
        <taxon>Streptosporangium</taxon>
    </lineage>
</organism>
<name>A0ABP8B1U0_9ACTN</name>
<dbReference type="InterPro" id="IPR011576">
    <property type="entry name" value="Pyridox_Oxase_N"/>
</dbReference>
<dbReference type="PANTHER" id="PTHR35176">
    <property type="entry name" value="HEME OXYGENASE HI_0854-RELATED"/>
    <property type="match status" value="1"/>
</dbReference>
<dbReference type="Pfam" id="PF01243">
    <property type="entry name" value="PNPOx_N"/>
    <property type="match status" value="1"/>
</dbReference>
<evidence type="ECO:0000259" key="2">
    <source>
        <dbReference type="Pfam" id="PF01243"/>
    </source>
</evidence>
<evidence type="ECO:0000313" key="4">
    <source>
        <dbReference type="Proteomes" id="UP001501251"/>
    </source>
</evidence>
<protein>
    <submittedName>
        <fullName evidence="3">PPOX class F420-dependent oxidoreductase</fullName>
    </submittedName>
</protein>
<dbReference type="InterPro" id="IPR019920">
    <property type="entry name" value="F420-binding_dom_put"/>
</dbReference>
<keyword evidence="4" id="KW-1185">Reference proteome</keyword>
<comment type="caution">
    <text evidence="3">The sequence shown here is derived from an EMBL/GenBank/DDBJ whole genome shotgun (WGS) entry which is preliminary data.</text>
</comment>
<keyword evidence="1" id="KW-0560">Oxidoreductase</keyword>
<dbReference type="InterPro" id="IPR012349">
    <property type="entry name" value="Split_barrel_FMN-bd"/>
</dbReference>
<proteinExistence type="predicted"/>
<feature type="domain" description="Pyridoxamine 5'-phosphate oxidase N-terminal" evidence="2">
    <location>
        <begin position="20"/>
        <end position="143"/>
    </location>
</feature>
<dbReference type="NCBIfam" id="TIGR03618">
    <property type="entry name" value="Rv1155_F420"/>
    <property type="match status" value="1"/>
</dbReference>
<evidence type="ECO:0000313" key="3">
    <source>
        <dbReference type="EMBL" id="GAA4195910.1"/>
    </source>
</evidence>
<dbReference type="PANTHER" id="PTHR35176:SF6">
    <property type="entry name" value="HEME OXYGENASE HI_0854-RELATED"/>
    <property type="match status" value="1"/>
</dbReference>
<dbReference type="EMBL" id="BAABAQ010000007">
    <property type="protein sequence ID" value="GAA4195910.1"/>
    <property type="molecule type" value="Genomic_DNA"/>
</dbReference>
<gene>
    <name evidence="3" type="ORF">GCM10022252_42470</name>
</gene>
<reference evidence="4" key="1">
    <citation type="journal article" date="2019" name="Int. J. Syst. Evol. Microbiol.">
        <title>The Global Catalogue of Microorganisms (GCM) 10K type strain sequencing project: providing services to taxonomists for standard genome sequencing and annotation.</title>
        <authorList>
            <consortium name="The Broad Institute Genomics Platform"/>
            <consortium name="The Broad Institute Genome Sequencing Center for Infectious Disease"/>
            <person name="Wu L."/>
            <person name="Ma J."/>
        </authorList>
    </citation>
    <scope>NUCLEOTIDE SEQUENCE [LARGE SCALE GENOMIC DNA]</scope>
    <source>
        <strain evidence="4">JCM 17388</strain>
    </source>
</reference>
<sequence>MFDCLIGIVRDAEVPVGKLNEDAKELLGRPLHAWVTTVRPDGSLHSTVVWVDVDGDDVVFNTAVGRAKERHLRADPRVSVSVLDPEDAARLVSVSGTARLELEGADEVVDHLAKKYLGVESYPFRTPGERRVTVRVTPDDVIFNAGG</sequence>
<dbReference type="SUPFAM" id="SSF50475">
    <property type="entry name" value="FMN-binding split barrel"/>
    <property type="match status" value="1"/>
</dbReference>
<accession>A0ABP8B1U0</accession>